<comment type="caution">
    <text evidence="9">The sequence shown here is derived from an EMBL/GenBank/DDBJ whole genome shotgun (WGS) entry which is preliminary data.</text>
</comment>
<evidence type="ECO:0000256" key="5">
    <source>
        <dbReference type="ARBA" id="ARBA00022692"/>
    </source>
</evidence>
<sequence length="317" mass="33674">MVMAIGAVMLLACLSLCIGVVPLSLDSLLNPGDEAETWLILATSRIPRTLALILAGAGLGIAGAIMQLISHNRFTEPTTIGTVESASLGMLLMAIYLPNAALPTKMLIASLFALAGTALFLWIIQRVRLVSVLIVPLIGLVISGIINSVSTFLAYRHDLLQSLAVWVNGDFSSVMQGRYEMLWLALLLTVIAYLYADRFTVAGLGKDFSTNLGIRYGAVMAGGLAIIAMITAAVVVTAGIIPFLGLIVPNLVSRVLGDNARRAMPWIAVCSAGFVLLCDIVARVIRYPYEIPVGTLAGVIGCLVFLVLLLRKEAKHG</sequence>
<feature type="transmembrane region" description="Helical" evidence="8">
    <location>
        <begin position="81"/>
        <end position="100"/>
    </location>
</feature>
<feature type="transmembrane region" description="Helical" evidence="8">
    <location>
        <begin position="106"/>
        <end position="124"/>
    </location>
</feature>
<keyword evidence="5 8" id="KW-0812">Transmembrane</keyword>
<feature type="transmembrane region" description="Helical" evidence="8">
    <location>
        <begin position="49"/>
        <end position="69"/>
    </location>
</feature>
<keyword evidence="6 8" id="KW-1133">Transmembrane helix</keyword>
<feature type="transmembrane region" description="Helical" evidence="8">
    <location>
        <begin position="131"/>
        <end position="155"/>
    </location>
</feature>
<feature type="transmembrane region" description="Helical" evidence="8">
    <location>
        <begin position="263"/>
        <end position="282"/>
    </location>
</feature>
<dbReference type="PANTHER" id="PTHR30472">
    <property type="entry name" value="FERRIC ENTEROBACTIN TRANSPORT SYSTEM PERMEASE PROTEIN"/>
    <property type="match status" value="1"/>
</dbReference>
<evidence type="ECO:0000256" key="8">
    <source>
        <dbReference type="SAM" id="Phobius"/>
    </source>
</evidence>
<dbReference type="AlphaFoldDB" id="A0ABD6N9P2"/>
<dbReference type="GO" id="GO:0005886">
    <property type="term" value="C:plasma membrane"/>
    <property type="evidence" value="ECO:0007669"/>
    <property type="project" value="UniProtKB-SubCell"/>
</dbReference>
<reference evidence="9 10" key="1">
    <citation type="submission" date="2018-06" db="EMBL/GenBank/DDBJ databases">
        <title>Bacteria isolated from soil of Wuhan.</title>
        <authorList>
            <person name="Xiang W."/>
            <person name="Huang C."/>
        </authorList>
    </citation>
    <scope>NUCLEOTIDE SEQUENCE [LARGE SCALE GENOMIC DNA]</scope>
    <source>
        <strain evidence="10">xwS4</strain>
    </source>
</reference>
<gene>
    <name evidence="9" type="ORF">DM819_16420</name>
</gene>
<evidence type="ECO:0000256" key="2">
    <source>
        <dbReference type="ARBA" id="ARBA00007935"/>
    </source>
</evidence>
<evidence type="ECO:0000313" key="10">
    <source>
        <dbReference type="Proteomes" id="UP000704738"/>
    </source>
</evidence>
<evidence type="ECO:0000256" key="3">
    <source>
        <dbReference type="ARBA" id="ARBA00022448"/>
    </source>
</evidence>
<dbReference type="RefSeq" id="WP_179053070.1">
    <property type="nucleotide sequence ID" value="NZ_QJRE01000113.1"/>
</dbReference>
<comment type="subcellular location">
    <subcellularLocation>
        <location evidence="1">Cell membrane</location>
        <topology evidence="1">Multi-pass membrane protein</topology>
    </subcellularLocation>
</comment>
<evidence type="ECO:0000256" key="4">
    <source>
        <dbReference type="ARBA" id="ARBA00022475"/>
    </source>
</evidence>
<name>A0ABD6N9P2_9PSED</name>
<dbReference type="PANTHER" id="PTHR30472:SF27">
    <property type="entry name" value="PETROBACTIN IMPORT SYSTEM PERMEASE PROTEIN YCLN"/>
    <property type="match status" value="1"/>
</dbReference>
<evidence type="ECO:0000256" key="6">
    <source>
        <dbReference type="ARBA" id="ARBA00022989"/>
    </source>
</evidence>
<protein>
    <submittedName>
        <fullName evidence="9">Iron ABC transporter permease</fullName>
    </submittedName>
</protein>
<keyword evidence="4" id="KW-1003">Cell membrane</keyword>
<dbReference type="SUPFAM" id="SSF81345">
    <property type="entry name" value="ABC transporter involved in vitamin B12 uptake, BtuC"/>
    <property type="match status" value="1"/>
</dbReference>
<dbReference type="Gene3D" id="1.10.3470.10">
    <property type="entry name" value="ABC transporter involved in vitamin B12 uptake, BtuC"/>
    <property type="match status" value="1"/>
</dbReference>
<dbReference type="Proteomes" id="UP000704738">
    <property type="component" value="Unassembled WGS sequence"/>
</dbReference>
<accession>A0ABD6N9P2</accession>
<comment type="similarity">
    <text evidence="2">Belongs to the binding-protein-dependent transport system permease family. FecCD subfamily.</text>
</comment>
<dbReference type="Pfam" id="PF01032">
    <property type="entry name" value="FecCD"/>
    <property type="match status" value="1"/>
</dbReference>
<evidence type="ECO:0000313" key="9">
    <source>
        <dbReference type="EMBL" id="NWL47392.1"/>
    </source>
</evidence>
<dbReference type="EMBL" id="QJRE01000113">
    <property type="protein sequence ID" value="NWL47392.1"/>
    <property type="molecule type" value="Genomic_DNA"/>
</dbReference>
<proteinExistence type="inferred from homology"/>
<dbReference type="CDD" id="cd06550">
    <property type="entry name" value="TM_ABC_iron-siderophores_like"/>
    <property type="match status" value="1"/>
</dbReference>
<organism evidence="9 10">
    <name type="scientific">Pseudomonas hunanensis</name>
    <dbReference type="NCBI Taxonomy" id="1247546"/>
    <lineage>
        <taxon>Bacteria</taxon>
        <taxon>Pseudomonadati</taxon>
        <taxon>Pseudomonadota</taxon>
        <taxon>Gammaproteobacteria</taxon>
        <taxon>Pseudomonadales</taxon>
        <taxon>Pseudomonadaceae</taxon>
        <taxon>Pseudomonas</taxon>
    </lineage>
</organism>
<keyword evidence="3" id="KW-0813">Transport</keyword>
<dbReference type="InterPro" id="IPR000522">
    <property type="entry name" value="ABC_transptr_permease_BtuC"/>
</dbReference>
<feature type="transmembrane region" description="Helical" evidence="8">
    <location>
        <begin position="217"/>
        <end position="243"/>
    </location>
</feature>
<evidence type="ECO:0000256" key="7">
    <source>
        <dbReference type="ARBA" id="ARBA00023136"/>
    </source>
</evidence>
<keyword evidence="7 8" id="KW-0472">Membrane</keyword>
<feature type="transmembrane region" description="Helical" evidence="8">
    <location>
        <begin position="175"/>
        <end position="196"/>
    </location>
</feature>
<feature type="transmembrane region" description="Helical" evidence="8">
    <location>
        <begin position="289"/>
        <end position="310"/>
    </location>
</feature>
<evidence type="ECO:0000256" key="1">
    <source>
        <dbReference type="ARBA" id="ARBA00004651"/>
    </source>
</evidence>
<dbReference type="InterPro" id="IPR037294">
    <property type="entry name" value="ABC_BtuC-like"/>
</dbReference>